<dbReference type="AlphaFoldDB" id="A0A5Q2RJA5"/>
<protein>
    <submittedName>
        <fullName evidence="2">CoA transferase</fullName>
    </submittedName>
</protein>
<dbReference type="SUPFAM" id="SSF89796">
    <property type="entry name" value="CoA-transferase family III (CaiB/BaiF)"/>
    <property type="match status" value="1"/>
</dbReference>
<dbReference type="RefSeq" id="WP_153760961.1">
    <property type="nucleotide sequence ID" value="NZ_CP045851.1"/>
</dbReference>
<dbReference type="InterPro" id="IPR044855">
    <property type="entry name" value="CoA-Trfase_III_dom3_sf"/>
</dbReference>
<keyword evidence="1 2" id="KW-0808">Transferase</keyword>
<keyword evidence="3" id="KW-1185">Reference proteome</keyword>
<sequence>MAGALDDISVLEIANWVAGPSAGAIMADMGADVIKVEPLAGDSMRGLLRQPELPEGAPRTDVPFHLDNRGKRSLAVDLGDPRGGELVRDLARTADVVITNLLPRRLERYGLGAEQLREVNPRLVYALVTGYGSTGEDADRIAFDLTAFFGRGAVMSLIGEPGEPPPAFRPGQGDHPTGLALLSGILAALRVRDRTGEGQVVETALMRTAAWTIGCDVAVALVDGQQPNKRARDDAFSPMNTRFRCADGWINLSTFNQGLWSRFCDAVERPELADDERFATPQARFRNNRELIHLLDEVFVTRTVAEWTAPLDSTGIIWGPVAELPDLVADPQAEEMGMWVEVEHPEAGRFRTMAAPFTLSDTPLEVRGVGPEIGEHTQQVLAERGIDADRVAALRDAGVLGGS</sequence>
<dbReference type="Gene3D" id="3.40.50.10540">
    <property type="entry name" value="Crotonobetainyl-coa:carnitine coa-transferase, domain 1"/>
    <property type="match status" value="1"/>
</dbReference>
<evidence type="ECO:0000313" key="3">
    <source>
        <dbReference type="Proteomes" id="UP000334019"/>
    </source>
</evidence>
<reference evidence="2 3" key="1">
    <citation type="submission" date="2019-11" db="EMBL/GenBank/DDBJ databases">
        <authorList>
            <person name="He Y."/>
        </authorList>
    </citation>
    <scope>NUCLEOTIDE SEQUENCE [LARGE SCALE GENOMIC DNA]</scope>
    <source>
        <strain evidence="2 3">SCSIO 58843</strain>
    </source>
</reference>
<dbReference type="PANTHER" id="PTHR48207">
    <property type="entry name" value="SUCCINATE--HYDROXYMETHYLGLUTARATE COA-TRANSFERASE"/>
    <property type="match status" value="1"/>
</dbReference>
<organism evidence="2 3">
    <name type="scientific">Actinomarinicola tropica</name>
    <dbReference type="NCBI Taxonomy" id="2789776"/>
    <lineage>
        <taxon>Bacteria</taxon>
        <taxon>Bacillati</taxon>
        <taxon>Actinomycetota</taxon>
        <taxon>Acidimicrobiia</taxon>
        <taxon>Acidimicrobiales</taxon>
        <taxon>Iamiaceae</taxon>
        <taxon>Actinomarinicola</taxon>
    </lineage>
</organism>
<dbReference type="GO" id="GO:0008410">
    <property type="term" value="F:CoA-transferase activity"/>
    <property type="evidence" value="ECO:0007669"/>
    <property type="project" value="TreeGrafter"/>
</dbReference>
<evidence type="ECO:0000256" key="1">
    <source>
        <dbReference type="ARBA" id="ARBA00022679"/>
    </source>
</evidence>
<gene>
    <name evidence="2" type="ORF">GH723_18125</name>
</gene>
<accession>A0A5Q2RJA5</accession>
<dbReference type="InterPro" id="IPR023606">
    <property type="entry name" value="CoA-Trfase_III_dom_1_sf"/>
</dbReference>
<proteinExistence type="predicted"/>
<dbReference type="Proteomes" id="UP000334019">
    <property type="component" value="Chromosome"/>
</dbReference>
<dbReference type="InterPro" id="IPR003673">
    <property type="entry name" value="CoA-Trfase_fam_III"/>
</dbReference>
<dbReference type="KEGG" id="atq:GH723_18125"/>
<dbReference type="Pfam" id="PF02515">
    <property type="entry name" value="CoA_transf_3"/>
    <property type="match status" value="1"/>
</dbReference>
<evidence type="ECO:0000313" key="2">
    <source>
        <dbReference type="EMBL" id="QGG96859.1"/>
    </source>
</evidence>
<dbReference type="PANTHER" id="PTHR48207:SF3">
    <property type="entry name" value="SUCCINATE--HYDROXYMETHYLGLUTARATE COA-TRANSFERASE"/>
    <property type="match status" value="1"/>
</dbReference>
<dbReference type="EMBL" id="CP045851">
    <property type="protein sequence ID" value="QGG96859.1"/>
    <property type="molecule type" value="Genomic_DNA"/>
</dbReference>
<name>A0A5Q2RJA5_9ACTN</name>
<dbReference type="Gene3D" id="3.30.1540.10">
    <property type="entry name" value="formyl-coa transferase, domain 3"/>
    <property type="match status" value="1"/>
</dbReference>
<dbReference type="InterPro" id="IPR050483">
    <property type="entry name" value="CoA-transferase_III_domain"/>
</dbReference>